<evidence type="ECO:0000313" key="2">
    <source>
        <dbReference type="EMBL" id="MBK7415559.1"/>
    </source>
</evidence>
<proteinExistence type="predicted"/>
<dbReference type="EMBL" id="JADJMS010000021">
    <property type="protein sequence ID" value="MBK7415559.1"/>
    <property type="molecule type" value="Genomic_DNA"/>
</dbReference>
<evidence type="ECO:0008006" key="4">
    <source>
        <dbReference type="Google" id="ProtNLM"/>
    </source>
</evidence>
<evidence type="ECO:0000313" key="3">
    <source>
        <dbReference type="Proteomes" id="UP000739411"/>
    </source>
</evidence>
<protein>
    <recommendedName>
        <fullName evidence="4">Toxin CptA</fullName>
    </recommendedName>
</protein>
<keyword evidence="1" id="KW-1133">Transmembrane helix</keyword>
<accession>A0A935K2T8</accession>
<feature type="transmembrane region" description="Helical" evidence="1">
    <location>
        <begin position="39"/>
        <end position="58"/>
    </location>
</feature>
<gene>
    <name evidence="2" type="ORF">IPJ38_11045</name>
</gene>
<dbReference type="Proteomes" id="UP000739411">
    <property type="component" value="Unassembled WGS sequence"/>
</dbReference>
<feature type="transmembrane region" description="Helical" evidence="1">
    <location>
        <begin position="12"/>
        <end position="33"/>
    </location>
</feature>
<keyword evidence="1" id="KW-0812">Transmembrane</keyword>
<name>A0A935K2T8_9RHOO</name>
<dbReference type="InterPro" id="IPR009883">
    <property type="entry name" value="YgfX"/>
</dbReference>
<dbReference type="AlphaFoldDB" id="A0A935K2T8"/>
<reference evidence="2 3" key="1">
    <citation type="submission" date="2020-10" db="EMBL/GenBank/DDBJ databases">
        <title>Connecting structure to function with the recovery of over 1000 high-quality activated sludge metagenome-assembled genomes encoding full-length rRNA genes using long-read sequencing.</title>
        <authorList>
            <person name="Singleton C.M."/>
            <person name="Petriglieri F."/>
            <person name="Kristensen J.M."/>
            <person name="Kirkegaard R.H."/>
            <person name="Michaelsen T.Y."/>
            <person name="Andersen M.H."/>
            <person name="Karst S.M."/>
            <person name="Dueholm M.S."/>
            <person name="Nielsen P.H."/>
            <person name="Albertsen M."/>
        </authorList>
    </citation>
    <scope>NUCLEOTIDE SEQUENCE [LARGE SCALE GENOMIC DNA]</scope>
    <source>
        <strain evidence="2">EsbW_18-Q3-R4-48_BATAC.463</strain>
    </source>
</reference>
<keyword evidence="1" id="KW-0472">Membrane</keyword>
<organism evidence="2 3">
    <name type="scientific">Candidatus Dechloromonas phosphorivorans</name>
    <dbReference type="NCBI Taxonomy" id="2899244"/>
    <lineage>
        <taxon>Bacteria</taxon>
        <taxon>Pseudomonadati</taxon>
        <taxon>Pseudomonadota</taxon>
        <taxon>Betaproteobacteria</taxon>
        <taxon>Rhodocyclales</taxon>
        <taxon>Azonexaceae</taxon>
        <taxon>Dechloromonas</taxon>
    </lineage>
</organism>
<comment type="caution">
    <text evidence="2">The sequence shown here is derived from an EMBL/GenBank/DDBJ whole genome shotgun (WGS) entry which is preliminary data.</text>
</comment>
<dbReference type="Pfam" id="PF07254">
    <property type="entry name" value="Cpta_toxin"/>
    <property type="match status" value="1"/>
</dbReference>
<evidence type="ECO:0000256" key="1">
    <source>
        <dbReference type="SAM" id="Phobius"/>
    </source>
</evidence>
<sequence length="145" mass="16023">MQFPITIGLRRSRFLDVFVGLSALLASSTAFMFPVTTPIQSATLCTICLFAALAWRRLTPHVTAIRLECSGGISILHAESPEFVPTEILPGATVHPWLTVVRLKLAEKSHFALIVTVDSLKAADFRRLRVFLRWRADFSGLNDGA</sequence>